<dbReference type="Proteomes" id="UP001153678">
    <property type="component" value="Unassembled WGS sequence"/>
</dbReference>
<gene>
    <name evidence="1" type="ORF">FWILDA_LOCUS8315</name>
</gene>
<evidence type="ECO:0000313" key="1">
    <source>
        <dbReference type="EMBL" id="CAI2177899.1"/>
    </source>
</evidence>
<name>A0A9W4WTJ8_9GLOM</name>
<evidence type="ECO:0000313" key="2">
    <source>
        <dbReference type="Proteomes" id="UP001153678"/>
    </source>
</evidence>
<proteinExistence type="predicted"/>
<organism evidence="1 2">
    <name type="scientific">Funneliformis geosporum</name>
    <dbReference type="NCBI Taxonomy" id="1117311"/>
    <lineage>
        <taxon>Eukaryota</taxon>
        <taxon>Fungi</taxon>
        <taxon>Fungi incertae sedis</taxon>
        <taxon>Mucoromycota</taxon>
        <taxon>Glomeromycotina</taxon>
        <taxon>Glomeromycetes</taxon>
        <taxon>Glomerales</taxon>
        <taxon>Glomeraceae</taxon>
        <taxon>Funneliformis</taxon>
    </lineage>
</organism>
<accession>A0A9W4WTJ8</accession>
<sequence length="48" mass="5529">MSLQIKAGVDINLLKSLFVNQERILNQEDDTNCNKLYPSGCHQKYCDK</sequence>
<dbReference type="OrthoDB" id="2406079at2759"/>
<protein>
    <submittedName>
        <fullName evidence="1">12532_t:CDS:1</fullName>
    </submittedName>
</protein>
<dbReference type="AlphaFoldDB" id="A0A9W4WTJ8"/>
<keyword evidence="2" id="KW-1185">Reference proteome</keyword>
<dbReference type="EMBL" id="CAMKVN010001761">
    <property type="protein sequence ID" value="CAI2177899.1"/>
    <property type="molecule type" value="Genomic_DNA"/>
</dbReference>
<reference evidence="1" key="1">
    <citation type="submission" date="2022-08" db="EMBL/GenBank/DDBJ databases">
        <authorList>
            <person name="Kallberg Y."/>
            <person name="Tangrot J."/>
            <person name="Rosling A."/>
        </authorList>
    </citation>
    <scope>NUCLEOTIDE SEQUENCE</scope>
    <source>
        <strain evidence="1">Wild A</strain>
    </source>
</reference>
<comment type="caution">
    <text evidence="1">The sequence shown here is derived from an EMBL/GenBank/DDBJ whole genome shotgun (WGS) entry which is preliminary data.</text>
</comment>